<evidence type="ECO:0000313" key="2">
    <source>
        <dbReference type="Proteomes" id="UP001201701"/>
    </source>
</evidence>
<evidence type="ECO:0000313" key="1">
    <source>
        <dbReference type="EMBL" id="MCG7507779.1"/>
    </source>
</evidence>
<sequence>MEKGWFDRPIPVVVGTVRTVHQVSNAREAAHLLINRWPRQGTAMHIRARTVCLAVLHGQQKPVEAREAFADAAREANVLAKATVDISDAMDGSLPFDAPVRIRTGATGASSRLVTSVQGAIDVLIDWPQSRRGPAYHATRDIVEGAIDGQTTPAEAREAFAALSDDERILLED</sequence>
<dbReference type="Proteomes" id="UP001201701">
    <property type="component" value="Unassembled WGS sequence"/>
</dbReference>
<proteinExistence type="predicted"/>
<dbReference type="InterPro" id="IPR010385">
    <property type="entry name" value="DUF982"/>
</dbReference>
<dbReference type="Gene3D" id="6.10.250.730">
    <property type="match status" value="2"/>
</dbReference>
<reference evidence="1 2" key="1">
    <citation type="submission" date="2022-02" db="EMBL/GenBank/DDBJ databases">
        <title>Draft genome sequence of Mezorhizobium retamae strain IRAMC:0171 isolated from Retama raetam nodules.</title>
        <authorList>
            <person name="Bengaied R."/>
            <person name="Sbissi I."/>
            <person name="Huber K."/>
            <person name="Ghodbane F."/>
            <person name="Nouioui I."/>
            <person name="Tarhouni M."/>
            <person name="Gtari M."/>
        </authorList>
    </citation>
    <scope>NUCLEOTIDE SEQUENCE [LARGE SCALE GENOMIC DNA]</scope>
    <source>
        <strain evidence="1 2">IRAMC:0171</strain>
    </source>
</reference>
<protein>
    <submittedName>
        <fullName evidence="1">DUF982 domain-containing protein</fullName>
    </submittedName>
</protein>
<dbReference type="EMBL" id="JAKREW010000029">
    <property type="protein sequence ID" value="MCG7507779.1"/>
    <property type="molecule type" value="Genomic_DNA"/>
</dbReference>
<comment type="caution">
    <text evidence="1">The sequence shown here is derived from an EMBL/GenBank/DDBJ whole genome shotgun (WGS) entry which is preliminary data.</text>
</comment>
<dbReference type="RefSeq" id="WP_239369276.1">
    <property type="nucleotide sequence ID" value="NZ_JAKREW010000029.1"/>
</dbReference>
<dbReference type="Pfam" id="PF06169">
    <property type="entry name" value="DUF982"/>
    <property type="match status" value="2"/>
</dbReference>
<name>A0ABS9QMF9_9HYPH</name>
<accession>A0ABS9QMF9</accession>
<keyword evidence="2" id="KW-1185">Reference proteome</keyword>
<organism evidence="1 2">
    <name type="scientific">Mesorhizobium retamae</name>
    <dbReference type="NCBI Taxonomy" id="2912854"/>
    <lineage>
        <taxon>Bacteria</taxon>
        <taxon>Pseudomonadati</taxon>
        <taxon>Pseudomonadota</taxon>
        <taxon>Alphaproteobacteria</taxon>
        <taxon>Hyphomicrobiales</taxon>
        <taxon>Phyllobacteriaceae</taxon>
        <taxon>Mesorhizobium</taxon>
    </lineage>
</organism>
<gene>
    <name evidence="1" type="ORF">L4923_22325</name>
</gene>